<organism evidence="1 2">
    <name type="scientific">Sinorhizobium glycinis</name>
    <dbReference type="NCBI Taxonomy" id="1472378"/>
    <lineage>
        <taxon>Bacteria</taxon>
        <taxon>Pseudomonadati</taxon>
        <taxon>Pseudomonadota</taxon>
        <taxon>Alphaproteobacteria</taxon>
        <taxon>Hyphomicrobiales</taxon>
        <taxon>Rhizobiaceae</taxon>
        <taxon>Sinorhizobium/Ensifer group</taxon>
        <taxon>Sinorhizobium</taxon>
    </lineage>
</organism>
<gene>
    <name evidence="1" type="ORF">AU381_00245</name>
</gene>
<dbReference type="Proteomes" id="UP000094025">
    <property type="component" value="Unassembled WGS sequence"/>
</dbReference>
<name>A0A178XYT0_9HYPH</name>
<proteinExistence type="predicted"/>
<dbReference type="AlphaFoldDB" id="A0A178XYT0"/>
<keyword evidence="2" id="KW-1185">Reference proteome</keyword>
<evidence type="ECO:0000313" key="2">
    <source>
        <dbReference type="Proteomes" id="UP000094025"/>
    </source>
</evidence>
<accession>A0A178XYT0</accession>
<evidence type="ECO:0000313" key="1">
    <source>
        <dbReference type="EMBL" id="OAP40391.1"/>
    </source>
</evidence>
<protein>
    <submittedName>
        <fullName evidence="1">Uncharacterized protein</fullName>
    </submittedName>
</protein>
<comment type="caution">
    <text evidence="1">The sequence shown here is derived from an EMBL/GenBank/DDBJ whole genome shotgun (WGS) entry which is preliminary data.</text>
</comment>
<dbReference type="EMBL" id="LPUX01000053">
    <property type="protein sequence ID" value="OAP40391.1"/>
    <property type="molecule type" value="Genomic_DNA"/>
</dbReference>
<sequence length="105" mass="11728">MSEFSMSMFRNRDDMYAAMRDEIERLQRERDYAVRWANKSVDAVKEHDDAIICRMKAALEKCQKALAAMIDPSCIAQSTVLNAFAMATDAEAAARAALEADQCAS</sequence>
<reference evidence="1 2" key="1">
    <citation type="journal article" date="2016" name="Int. J. Syst. Evol. Microbiol.">
        <title>Ensifer glycinis sp. nov., an novel rhizobial species associated with Glycine spp.</title>
        <authorList>
            <person name="Yan H."/>
            <person name="Yan J."/>
            <person name="Sui X.H."/>
            <person name="Wang E.T."/>
            <person name="Chen W.X."/>
            <person name="Zhang X.X."/>
            <person name="Chen W.F."/>
        </authorList>
    </citation>
    <scope>NUCLEOTIDE SEQUENCE [LARGE SCALE GENOMIC DNA]</scope>
    <source>
        <strain evidence="1 2">CCBAU 23380</strain>
    </source>
</reference>
<dbReference type="STRING" id="1472378.AU381_00245"/>